<protein>
    <recommendedName>
        <fullName evidence="2">dTDP-4-dehydrorhamnose reductase</fullName>
        <ecNumber evidence="2">1.1.1.133</ecNumber>
    </recommendedName>
</protein>
<dbReference type="Gene3D" id="3.40.50.720">
    <property type="entry name" value="NAD(P)-binding Rossmann-like Domain"/>
    <property type="match status" value="1"/>
</dbReference>
<reference evidence="4 5" key="1">
    <citation type="journal article" date="2017" name="Int. J. Syst. Evol. Microbiol.">
        <title>Bacillus mangrovi sp. nov., isolated from a sediment sample from a mangrove forest.</title>
        <authorList>
            <person name="Gupta V."/>
            <person name="Singh P.K."/>
            <person name="Korpole S."/>
            <person name="Tanuku N.R.S."/>
            <person name="Pinnaka A.K."/>
        </authorList>
    </citation>
    <scope>NUCLEOTIDE SEQUENCE [LARGE SCALE GENOMIC DNA]</scope>
    <source>
        <strain evidence="4 5">KCTC 33872</strain>
    </source>
</reference>
<organism evidence="4 5">
    <name type="scientific">Metabacillus mangrovi</name>
    <dbReference type="NCBI Taxonomy" id="1491830"/>
    <lineage>
        <taxon>Bacteria</taxon>
        <taxon>Bacillati</taxon>
        <taxon>Bacillota</taxon>
        <taxon>Bacilli</taxon>
        <taxon>Bacillales</taxon>
        <taxon>Bacillaceae</taxon>
        <taxon>Metabacillus</taxon>
    </lineage>
</organism>
<dbReference type="SUPFAM" id="SSF51735">
    <property type="entry name" value="NAD(P)-binding Rossmann-fold domains"/>
    <property type="match status" value="1"/>
</dbReference>
<keyword evidence="5" id="KW-1185">Reference proteome</keyword>
<dbReference type="EC" id="1.1.1.133" evidence="2"/>
<dbReference type="Pfam" id="PF04321">
    <property type="entry name" value="RmlD_sub_bind"/>
    <property type="match status" value="1"/>
</dbReference>
<dbReference type="RefSeq" id="WP_155114047.1">
    <property type="nucleotide sequence ID" value="NZ_WMIB01000032.1"/>
</dbReference>
<dbReference type="InterPro" id="IPR029903">
    <property type="entry name" value="RmlD-like-bd"/>
</dbReference>
<evidence type="ECO:0000259" key="3">
    <source>
        <dbReference type="Pfam" id="PF04321"/>
    </source>
</evidence>
<keyword evidence="2" id="KW-0560">Oxidoreductase</keyword>
<sequence length="241" mass="27533">MKAIITGMNGAVAPFVNRELEKRGIETVIWDRAKVPTDNEKDVFHFIHEHKPDYFLQIATGPVEWLEYIAKATKELGVKLVFTSTVSVFSEQGTGPYTIESVPDSEEDYGLYKIECEKTVRAFHPGAVILRIGWQIGTSAGSNNMIDFLERTFQEKGVIEVSTEWYPSTSFLTETAKVIVDGAAILEPDTYLVNSNKKYSFYEIAQHLKEKHKAEWIVQKSTDLKRDDRMFDDRINIPELF</sequence>
<dbReference type="AlphaFoldDB" id="A0A7X2S8N9"/>
<name>A0A7X2S8N9_9BACI</name>
<keyword evidence="2" id="KW-0521">NADP</keyword>
<dbReference type="Proteomes" id="UP000434639">
    <property type="component" value="Unassembled WGS sequence"/>
</dbReference>
<accession>A0A7X2S8N9</accession>
<dbReference type="EMBL" id="WMIB01000032">
    <property type="protein sequence ID" value="MTH55550.1"/>
    <property type="molecule type" value="Genomic_DNA"/>
</dbReference>
<evidence type="ECO:0000256" key="2">
    <source>
        <dbReference type="RuleBase" id="RU364082"/>
    </source>
</evidence>
<evidence type="ECO:0000313" key="5">
    <source>
        <dbReference type="Proteomes" id="UP000434639"/>
    </source>
</evidence>
<dbReference type="GO" id="GO:0019305">
    <property type="term" value="P:dTDP-rhamnose biosynthetic process"/>
    <property type="evidence" value="ECO:0007669"/>
    <property type="project" value="UniProtKB-UniPathway"/>
</dbReference>
<dbReference type="GO" id="GO:0008831">
    <property type="term" value="F:dTDP-4-dehydrorhamnose reductase activity"/>
    <property type="evidence" value="ECO:0007669"/>
    <property type="project" value="UniProtKB-EC"/>
</dbReference>
<comment type="similarity">
    <text evidence="1 2">Belongs to the dTDP-4-dehydrorhamnose reductase family.</text>
</comment>
<evidence type="ECO:0000256" key="1">
    <source>
        <dbReference type="ARBA" id="ARBA00010944"/>
    </source>
</evidence>
<comment type="caution">
    <text evidence="4">The sequence shown here is derived from an EMBL/GenBank/DDBJ whole genome shotgun (WGS) entry which is preliminary data.</text>
</comment>
<comment type="function">
    <text evidence="2">Catalyzes the reduction of dTDP-6-deoxy-L-lyxo-4-hexulose to yield dTDP-L-rhamnose.</text>
</comment>
<proteinExistence type="inferred from homology"/>
<dbReference type="InterPro" id="IPR005913">
    <property type="entry name" value="dTDP_dehydrorham_reduct"/>
</dbReference>
<dbReference type="UniPathway" id="UPA00124"/>
<comment type="pathway">
    <text evidence="2">Carbohydrate biosynthesis; dTDP-L-rhamnose biosynthesis.</text>
</comment>
<feature type="domain" description="RmlD-like substrate binding" evidence="3">
    <location>
        <begin position="67"/>
        <end position="214"/>
    </location>
</feature>
<evidence type="ECO:0000313" key="4">
    <source>
        <dbReference type="EMBL" id="MTH55550.1"/>
    </source>
</evidence>
<dbReference type="PANTHER" id="PTHR10491">
    <property type="entry name" value="DTDP-4-DEHYDRORHAMNOSE REDUCTASE"/>
    <property type="match status" value="1"/>
</dbReference>
<gene>
    <name evidence="4" type="ORF">GKZ89_19330</name>
</gene>
<dbReference type="InterPro" id="IPR036291">
    <property type="entry name" value="NAD(P)-bd_dom_sf"/>
</dbReference>
<dbReference type="OrthoDB" id="9803892at2"/>
<dbReference type="PANTHER" id="PTHR10491:SF4">
    <property type="entry name" value="METHIONINE ADENOSYLTRANSFERASE 2 SUBUNIT BETA"/>
    <property type="match status" value="1"/>
</dbReference>